<organism evidence="1 2">
    <name type="scientific">Aureobasidium melanogenum</name>
    <name type="common">Aureobasidium pullulans var. melanogenum</name>
    <dbReference type="NCBI Taxonomy" id="46634"/>
    <lineage>
        <taxon>Eukaryota</taxon>
        <taxon>Fungi</taxon>
        <taxon>Dikarya</taxon>
        <taxon>Ascomycota</taxon>
        <taxon>Pezizomycotina</taxon>
        <taxon>Dothideomycetes</taxon>
        <taxon>Dothideomycetidae</taxon>
        <taxon>Dothideales</taxon>
        <taxon>Saccotheciaceae</taxon>
        <taxon>Aureobasidium</taxon>
    </lineage>
</organism>
<proteinExistence type="predicted"/>
<reference evidence="1" key="1">
    <citation type="journal article" date="2021" name="J Fungi (Basel)">
        <title>Virulence traits and population genomics of the black yeast Aureobasidium melanogenum.</title>
        <authorList>
            <person name="Cernosa A."/>
            <person name="Sun X."/>
            <person name="Gostincar C."/>
            <person name="Fang C."/>
            <person name="Gunde-Cimerman N."/>
            <person name="Song Z."/>
        </authorList>
    </citation>
    <scope>NUCLEOTIDE SEQUENCE</scope>
    <source>
        <strain evidence="1">EXF-9911</strain>
    </source>
</reference>
<dbReference type="Proteomes" id="UP000779574">
    <property type="component" value="Unassembled WGS sequence"/>
</dbReference>
<evidence type="ECO:0000313" key="2">
    <source>
        <dbReference type="Proteomes" id="UP000779574"/>
    </source>
</evidence>
<gene>
    <name evidence="1" type="ORF">KCU76_g12732</name>
</gene>
<feature type="non-terminal residue" evidence="1">
    <location>
        <position position="60"/>
    </location>
</feature>
<comment type="caution">
    <text evidence="1">The sequence shown here is derived from an EMBL/GenBank/DDBJ whole genome shotgun (WGS) entry which is preliminary data.</text>
</comment>
<evidence type="ECO:0000313" key="1">
    <source>
        <dbReference type="EMBL" id="KAG9683997.1"/>
    </source>
</evidence>
<dbReference type="AlphaFoldDB" id="A0A9P8E8A4"/>
<name>A0A9P8E8A4_AURME</name>
<accession>A0A9P8E8A4</accession>
<sequence length="60" mass="7153">MRIITPENLHYPITVTRLLRKPQDQVDYNAPLFAYQYKTKVLEGDEETRENKLVERMCPS</sequence>
<reference evidence="1" key="2">
    <citation type="submission" date="2021-08" db="EMBL/GenBank/DDBJ databases">
        <authorList>
            <person name="Gostincar C."/>
            <person name="Sun X."/>
            <person name="Song Z."/>
            <person name="Gunde-Cimerman N."/>
        </authorList>
    </citation>
    <scope>NUCLEOTIDE SEQUENCE</scope>
    <source>
        <strain evidence="1">EXF-9911</strain>
    </source>
</reference>
<protein>
    <submittedName>
        <fullName evidence="1">Uncharacterized protein</fullName>
    </submittedName>
</protein>
<dbReference type="EMBL" id="JAHFXF010000670">
    <property type="protein sequence ID" value="KAG9683997.1"/>
    <property type="molecule type" value="Genomic_DNA"/>
</dbReference>